<protein>
    <submittedName>
        <fullName evidence="1">Uncharacterized protein</fullName>
    </submittedName>
</protein>
<organism evidence="1 2">
    <name type="scientific">Dorcoceras hygrometricum</name>
    <dbReference type="NCBI Taxonomy" id="472368"/>
    <lineage>
        <taxon>Eukaryota</taxon>
        <taxon>Viridiplantae</taxon>
        <taxon>Streptophyta</taxon>
        <taxon>Embryophyta</taxon>
        <taxon>Tracheophyta</taxon>
        <taxon>Spermatophyta</taxon>
        <taxon>Magnoliopsida</taxon>
        <taxon>eudicotyledons</taxon>
        <taxon>Gunneridae</taxon>
        <taxon>Pentapetalae</taxon>
        <taxon>asterids</taxon>
        <taxon>lamiids</taxon>
        <taxon>Lamiales</taxon>
        <taxon>Gesneriaceae</taxon>
        <taxon>Didymocarpoideae</taxon>
        <taxon>Trichosporeae</taxon>
        <taxon>Loxocarpinae</taxon>
        <taxon>Dorcoceras</taxon>
    </lineage>
</organism>
<accession>A0A2Z7APP8</accession>
<evidence type="ECO:0000313" key="1">
    <source>
        <dbReference type="EMBL" id="KZV23814.1"/>
    </source>
</evidence>
<dbReference type="EMBL" id="KV013372">
    <property type="protein sequence ID" value="KZV23814.1"/>
    <property type="molecule type" value="Genomic_DNA"/>
</dbReference>
<dbReference type="Proteomes" id="UP000250235">
    <property type="component" value="Unassembled WGS sequence"/>
</dbReference>
<name>A0A2Z7APP8_9LAMI</name>
<proteinExistence type="predicted"/>
<keyword evidence="2" id="KW-1185">Reference proteome</keyword>
<dbReference type="AlphaFoldDB" id="A0A2Z7APP8"/>
<reference evidence="1 2" key="1">
    <citation type="journal article" date="2015" name="Proc. Natl. Acad. Sci. U.S.A.">
        <title>The resurrection genome of Boea hygrometrica: A blueprint for survival of dehydration.</title>
        <authorList>
            <person name="Xiao L."/>
            <person name="Yang G."/>
            <person name="Zhang L."/>
            <person name="Yang X."/>
            <person name="Zhao S."/>
            <person name="Ji Z."/>
            <person name="Zhou Q."/>
            <person name="Hu M."/>
            <person name="Wang Y."/>
            <person name="Chen M."/>
            <person name="Xu Y."/>
            <person name="Jin H."/>
            <person name="Xiao X."/>
            <person name="Hu G."/>
            <person name="Bao F."/>
            <person name="Hu Y."/>
            <person name="Wan P."/>
            <person name="Li L."/>
            <person name="Deng X."/>
            <person name="Kuang T."/>
            <person name="Xiang C."/>
            <person name="Zhu J.K."/>
            <person name="Oliver M.J."/>
            <person name="He Y."/>
        </authorList>
    </citation>
    <scope>NUCLEOTIDE SEQUENCE [LARGE SCALE GENOMIC DNA]</scope>
    <source>
        <strain evidence="2">cv. XS01</strain>
    </source>
</reference>
<evidence type="ECO:0000313" key="2">
    <source>
        <dbReference type="Proteomes" id="UP000250235"/>
    </source>
</evidence>
<sequence>MRSTYETAVLAGAGADVGARVRTRRTIAMGALIRTSHMLAGNTTREVESDNVAEQELKIPAADLNQQLIKLSS</sequence>
<gene>
    <name evidence="1" type="ORF">F511_22876</name>
</gene>